<protein>
    <recommendedName>
        <fullName evidence="10">Glycosyltransferase RgtA/B/C/D-like domain-containing protein</fullName>
    </recommendedName>
</protein>
<dbReference type="AlphaFoldDB" id="A0A1G2PLL7"/>
<evidence type="ECO:0000256" key="5">
    <source>
        <dbReference type="ARBA" id="ARBA00022692"/>
    </source>
</evidence>
<dbReference type="GO" id="GO:0009103">
    <property type="term" value="P:lipopolysaccharide biosynthetic process"/>
    <property type="evidence" value="ECO:0007669"/>
    <property type="project" value="UniProtKB-ARBA"/>
</dbReference>
<evidence type="ECO:0000256" key="7">
    <source>
        <dbReference type="ARBA" id="ARBA00023136"/>
    </source>
</evidence>
<keyword evidence="6 8" id="KW-1133">Transmembrane helix</keyword>
<comment type="subcellular location">
    <subcellularLocation>
        <location evidence="1">Cell membrane</location>
        <topology evidence="1">Multi-pass membrane protein</topology>
    </subcellularLocation>
</comment>
<evidence type="ECO:0000256" key="8">
    <source>
        <dbReference type="SAM" id="Phobius"/>
    </source>
</evidence>
<feature type="transmembrane region" description="Helical" evidence="8">
    <location>
        <begin position="440"/>
        <end position="456"/>
    </location>
</feature>
<evidence type="ECO:0000256" key="2">
    <source>
        <dbReference type="ARBA" id="ARBA00022475"/>
    </source>
</evidence>
<name>A0A1G2PLL7_TERXR</name>
<evidence type="ECO:0000256" key="9">
    <source>
        <dbReference type="SAM" id="SignalP"/>
    </source>
</evidence>
<sequence length="661" mass="71744">MRNTSAKVALAIIVLSGALAYSAGWDDAAIVDEDPHIGAGISYLTQRDMRINPEHPPLVKDLAALPLLLIPKLAVPTDHSSWTDDVNGQWDFGRAFLFQSGNDADLILRLSRIAPLLIMMLAGWFVFLWAKERAGATAGFIALAAFSFSPVVLAHGHYVTTDVPAAAGILIATYFFIRFLREPTRKHLLIAGIAFGLAQLTKFSVVLLIPYFGVLAIAWWLLAVFAGYSAGRKNDADRANGAAREMPGVGIGDNNQGEVLGGISRDAPGTPVGQTTPSFRSALESGVLFIGGTMLIGFIGLAVIYLVYVFHVIEYPQDRQIQDIAFVLSSFPNRAAADAIATMAGIDLLRPLAQYFYGLAMVYQRATGGNTTFFLGEVSASGWPLYFPIVYLVKLPIAFHLLTLLAIFIGFMATLRVAIGFLHHRAGTWITHAARWKQEHFPELAMMLFIALYWYTSLTSNLNIGVRHLLPVLPFVAILIGRGAKSFLIVEPPPATSVGAALHSILAIITGASLRAALVGLLVLWVAGAAFLGWPSYLASFNEIAGGPPGGVRWVVDSNLDWGQDLKRLSQFVETRGITHIAVDYFGWTPPEYYIKNAEVVPWSADKGRPSGWFAVSATYRQQSCAKPAAGFQQSTIGYCFLSSTTPEAVIGHSIFVYRLP</sequence>
<feature type="transmembrane region" description="Helical" evidence="8">
    <location>
        <begin position="163"/>
        <end position="180"/>
    </location>
</feature>
<dbReference type="Proteomes" id="UP000178690">
    <property type="component" value="Unassembled WGS sequence"/>
</dbReference>
<dbReference type="EMBL" id="MHST01000012">
    <property type="protein sequence ID" value="OHA49187.1"/>
    <property type="molecule type" value="Genomic_DNA"/>
</dbReference>
<feature type="transmembrane region" description="Helical" evidence="8">
    <location>
        <begin position="211"/>
        <end position="230"/>
    </location>
</feature>
<feature type="transmembrane region" description="Helical" evidence="8">
    <location>
        <begin position="505"/>
        <end position="534"/>
    </location>
</feature>
<feature type="transmembrane region" description="Helical" evidence="8">
    <location>
        <begin position="397"/>
        <end position="419"/>
    </location>
</feature>
<keyword evidence="3" id="KW-0328">Glycosyltransferase</keyword>
<evidence type="ECO:0000256" key="4">
    <source>
        <dbReference type="ARBA" id="ARBA00022679"/>
    </source>
</evidence>
<evidence type="ECO:0000313" key="11">
    <source>
        <dbReference type="EMBL" id="OHA49187.1"/>
    </source>
</evidence>
<feature type="transmembrane region" description="Helical" evidence="8">
    <location>
        <begin position="113"/>
        <end position="130"/>
    </location>
</feature>
<evidence type="ECO:0000259" key="10">
    <source>
        <dbReference type="Pfam" id="PF13231"/>
    </source>
</evidence>
<feature type="chain" id="PRO_5009583923" description="Glycosyltransferase RgtA/B/C/D-like domain-containing protein" evidence="9">
    <location>
        <begin position="21"/>
        <end position="661"/>
    </location>
</feature>
<keyword evidence="9" id="KW-0732">Signal</keyword>
<dbReference type="InterPro" id="IPR050297">
    <property type="entry name" value="LipidA_mod_glycosyltrf_83"/>
</dbReference>
<feature type="signal peptide" evidence="9">
    <location>
        <begin position="1"/>
        <end position="20"/>
    </location>
</feature>
<organism evidence="11 12">
    <name type="scientific">Terrybacteria sp. (strain RIFCSPHIGHO2_01_FULL_58_15)</name>
    <dbReference type="NCBI Taxonomy" id="1802363"/>
    <lineage>
        <taxon>Bacteria</taxon>
        <taxon>Candidatus Terryibacteriota</taxon>
    </lineage>
</organism>
<dbReference type="Pfam" id="PF13231">
    <property type="entry name" value="PMT_2"/>
    <property type="match status" value="1"/>
</dbReference>
<evidence type="ECO:0000256" key="6">
    <source>
        <dbReference type="ARBA" id="ARBA00022989"/>
    </source>
</evidence>
<comment type="caution">
    <text evidence="11">The sequence shown here is derived from an EMBL/GenBank/DDBJ whole genome shotgun (WGS) entry which is preliminary data.</text>
</comment>
<feature type="domain" description="Glycosyltransferase RgtA/B/C/D-like" evidence="10">
    <location>
        <begin position="112"/>
        <end position="218"/>
    </location>
</feature>
<accession>A0A1G2PLL7</accession>
<proteinExistence type="predicted"/>
<feature type="transmembrane region" description="Helical" evidence="8">
    <location>
        <begin position="468"/>
        <end position="484"/>
    </location>
</feature>
<dbReference type="GO" id="GO:0005886">
    <property type="term" value="C:plasma membrane"/>
    <property type="evidence" value="ECO:0007669"/>
    <property type="project" value="UniProtKB-SubCell"/>
</dbReference>
<evidence type="ECO:0000256" key="1">
    <source>
        <dbReference type="ARBA" id="ARBA00004651"/>
    </source>
</evidence>
<dbReference type="InterPro" id="IPR038731">
    <property type="entry name" value="RgtA/B/C-like"/>
</dbReference>
<keyword evidence="4" id="KW-0808">Transferase</keyword>
<feature type="transmembrane region" description="Helical" evidence="8">
    <location>
        <begin position="137"/>
        <end position="157"/>
    </location>
</feature>
<keyword evidence="2" id="KW-1003">Cell membrane</keyword>
<reference evidence="11 12" key="1">
    <citation type="journal article" date="2016" name="Nat. Commun.">
        <title>Thousands of microbial genomes shed light on interconnected biogeochemical processes in an aquifer system.</title>
        <authorList>
            <person name="Anantharaman K."/>
            <person name="Brown C.T."/>
            <person name="Hug L.A."/>
            <person name="Sharon I."/>
            <person name="Castelle C.J."/>
            <person name="Probst A.J."/>
            <person name="Thomas B.C."/>
            <person name="Singh A."/>
            <person name="Wilkins M.J."/>
            <person name="Karaoz U."/>
            <person name="Brodie E.L."/>
            <person name="Williams K.H."/>
            <person name="Hubbard S.S."/>
            <person name="Banfield J.F."/>
        </authorList>
    </citation>
    <scope>NUCLEOTIDE SEQUENCE [LARGE SCALE GENOMIC DNA]</scope>
    <source>
        <strain evidence="12">RIFCSPHIGHO2_01_FULL_58_15</strain>
    </source>
</reference>
<dbReference type="STRING" id="1802363.A2682_00770"/>
<gene>
    <name evidence="11" type="ORF">A2682_00770</name>
</gene>
<dbReference type="PANTHER" id="PTHR33908:SF11">
    <property type="entry name" value="MEMBRANE PROTEIN"/>
    <property type="match status" value="1"/>
</dbReference>
<evidence type="ECO:0000313" key="12">
    <source>
        <dbReference type="Proteomes" id="UP000178690"/>
    </source>
</evidence>
<evidence type="ECO:0000256" key="3">
    <source>
        <dbReference type="ARBA" id="ARBA00022676"/>
    </source>
</evidence>
<dbReference type="PANTHER" id="PTHR33908">
    <property type="entry name" value="MANNOSYLTRANSFERASE YKCB-RELATED"/>
    <property type="match status" value="1"/>
</dbReference>
<keyword evidence="7 8" id="KW-0472">Membrane</keyword>
<feature type="transmembrane region" description="Helical" evidence="8">
    <location>
        <begin position="287"/>
        <end position="310"/>
    </location>
</feature>
<dbReference type="GO" id="GO:0016763">
    <property type="term" value="F:pentosyltransferase activity"/>
    <property type="evidence" value="ECO:0007669"/>
    <property type="project" value="TreeGrafter"/>
</dbReference>
<keyword evidence="5 8" id="KW-0812">Transmembrane</keyword>